<accession>A0ABT2SJU7</accession>
<dbReference type="Pfam" id="PF00535">
    <property type="entry name" value="Glycos_transf_2"/>
    <property type="match status" value="1"/>
</dbReference>
<dbReference type="InterPro" id="IPR029063">
    <property type="entry name" value="SAM-dependent_MTases_sf"/>
</dbReference>
<dbReference type="Pfam" id="PF13489">
    <property type="entry name" value="Methyltransf_23"/>
    <property type="match status" value="1"/>
</dbReference>
<keyword evidence="3" id="KW-1185">Reference proteome</keyword>
<evidence type="ECO:0000313" key="3">
    <source>
        <dbReference type="Proteomes" id="UP001652338"/>
    </source>
</evidence>
<dbReference type="CDD" id="cd02440">
    <property type="entry name" value="AdoMet_MTases"/>
    <property type="match status" value="1"/>
</dbReference>
<dbReference type="PANTHER" id="PTHR43179">
    <property type="entry name" value="RHAMNOSYLTRANSFERASE WBBL"/>
    <property type="match status" value="1"/>
</dbReference>
<keyword evidence="2" id="KW-0328">Glycosyltransferase</keyword>
<dbReference type="SUPFAM" id="SSF53335">
    <property type="entry name" value="S-adenosyl-L-methionine-dependent methyltransferases"/>
    <property type="match status" value="1"/>
</dbReference>
<dbReference type="InterPro" id="IPR001173">
    <property type="entry name" value="Glyco_trans_2-like"/>
</dbReference>
<dbReference type="EC" id="2.4.-.-" evidence="2"/>
<gene>
    <name evidence="2" type="ORF">OCV47_05290</name>
</gene>
<dbReference type="EMBL" id="JAOQKE010000004">
    <property type="protein sequence ID" value="MCU6724769.1"/>
    <property type="molecule type" value="Genomic_DNA"/>
</dbReference>
<dbReference type="RefSeq" id="WP_262654215.1">
    <property type="nucleotide sequence ID" value="NZ_JAOQKE010000004.1"/>
</dbReference>
<evidence type="ECO:0000313" key="2">
    <source>
        <dbReference type="EMBL" id="MCU6724769.1"/>
    </source>
</evidence>
<organism evidence="2 3">
    <name type="scientific">Muricoprocola aceti</name>
    <dbReference type="NCBI Taxonomy" id="2981772"/>
    <lineage>
        <taxon>Bacteria</taxon>
        <taxon>Bacillati</taxon>
        <taxon>Bacillota</taxon>
        <taxon>Clostridia</taxon>
        <taxon>Lachnospirales</taxon>
        <taxon>Lachnospiraceae</taxon>
        <taxon>Muricoprocola</taxon>
    </lineage>
</organism>
<dbReference type="CDD" id="cd04186">
    <property type="entry name" value="GT_2_like_c"/>
    <property type="match status" value="1"/>
</dbReference>
<reference evidence="2 3" key="1">
    <citation type="journal article" date="2021" name="ISME Commun">
        <title>Automated analysis of genomic sequences facilitates high-throughput and comprehensive description of bacteria.</title>
        <authorList>
            <person name="Hitch T.C.A."/>
        </authorList>
    </citation>
    <scope>NUCLEOTIDE SEQUENCE [LARGE SCALE GENOMIC DNA]</scope>
    <source>
        <strain evidence="2 3">Sanger_29</strain>
    </source>
</reference>
<name>A0ABT2SJU7_9FIRM</name>
<sequence>MRSKIGKVVIDAAYGLQTSEQATEEERKIEEIVSNCQENEYNAKIAREKNWAILFSLSHIRGNAIEWLPVSQGEKVLEIGSGYGALTSVLAEKSGFVTCVEPSPIKNKINAQRNRNREGIEICQGNWMEISPHLKKTYDWIFLMDAWGEAASWIDGADPWAELLKSVKEYLAPGGKIVLASDNRLGLRYFAGCREPYSQEYFRGIEGYAENAGKKTFSRPEMEQVIHLAGLEQIEFYYPYPDYHLPMTIYSDEHLPKVGELWDNLRNFDQERYLFFDEMKAFDQIIKDGLFPVFSNSFLAVIRAEKEQVPQARTIFSKYSNERARAFAIRTDIWKDEEGIRHVGKAACYPEGRRHIDQLPSWMEQLTDVYKDVGITMNTCHMGDERIEIDFLKGQTLEEKMDHFLLEGKAEDAIRELMRYIQAVRQAGSSQKFYVTPEFEQVFGPVLLPEGLTCGAVTDIDMVAGNAICCEQGWVHMDYEWSFDFPIPVNYVIYRIIQNYLYGNVERKALNKELLYKRAGLTEQEIAQYTDMEAAFQHYITGKHVPLRYLYEEISPGCVNFQAEEANRKAVALANAQANKGIEVFVDTFEIAMNGIHVNGWAVSKADKQVSFALLDEQGRELETVRTEYLYRRDVVDQFKLSGKNSKAGFHLECRLPEAVQKNRKFTLVARDGSSEVQFPIPVEKLRIKQSRIGKKLMDLRGAKDTISYIAPHEMGLFGESDSYRVENQRFDTWRMAHQFTEKQRISQQKTVFAENPKISVILPVRDGQTKAAAETLESIRHQTVANWEVLMVSEKKLKKEDEKVRGIAVEADADLGARMEAGRKQGKGDWLLFMEPGDILEPGAFYQICQKINRETKVKLIYSDSDKIDFETHTIFEPQFKPDDSPYTLQSGNYIGNSIWIHDKLAEEVGGIREGYGSQPLYDLILRCREKTDQISHISEILYHESCPMERDLKGRQELCRKWDDGKRVLESYYASAQIQAQVTWANYPLRYRVKWQVKGSPKVSVIIPNQDHIADLEQCLRSIQKKTTYTNYEVLVVENNSRQPQTFAWYEKMLQRYRKVKLLKWEKEFNYSAINNFAAKQAEGEYLIFLNNDTEILTPDWIQEMLSVCQQKKVGVVGAKLYYPDDTIQHAGVILGLSNIAGHLFVKEPGNISGYMGRACTMQNLSAVTAACMMASAEIFRKVGGFEEKLQVALNDVDFCMKVQEAGEMVVFQPEAELYHYESKSRGLEDTPEKKARYDREVAYFRGRWKEILEKGDPYYNVNLSRTTWNCTFRIPPAAERK</sequence>
<dbReference type="Gene3D" id="3.40.50.150">
    <property type="entry name" value="Vaccinia Virus protein VP39"/>
    <property type="match status" value="1"/>
</dbReference>
<dbReference type="PANTHER" id="PTHR43179:SF7">
    <property type="entry name" value="RHAMNOSYLTRANSFERASE WBBL"/>
    <property type="match status" value="1"/>
</dbReference>
<comment type="caution">
    <text evidence="2">The sequence shown here is derived from an EMBL/GenBank/DDBJ whole genome shotgun (WGS) entry which is preliminary data.</text>
</comment>
<keyword evidence="2" id="KW-0808">Transferase</keyword>
<dbReference type="InterPro" id="IPR029044">
    <property type="entry name" value="Nucleotide-diphossugar_trans"/>
</dbReference>
<dbReference type="SUPFAM" id="SSF53448">
    <property type="entry name" value="Nucleotide-diphospho-sugar transferases"/>
    <property type="match status" value="2"/>
</dbReference>
<feature type="domain" description="Glycosyltransferase 2-like" evidence="1">
    <location>
        <begin position="1006"/>
        <end position="1185"/>
    </location>
</feature>
<dbReference type="Proteomes" id="UP001652338">
    <property type="component" value="Unassembled WGS sequence"/>
</dbReference>
<protein>
    <submittedName>
        <fullName evidence="2">Glycosyltransferase</fullName>
        <ecNumber evidence="2">2.4.-.-</ecNumber>
    </submittedName>
</protein>
<proteinExistence type="predicted"/>
<evidence type="ECO:0000259" key="1">
    <source>
        <dbReference type="Pfam" id="PF00535"/>
    </source>
</evidence>
<dbReference type="GO" id="GO:0016757">
    <property type="term" value="F:glycosyltransferase activity"/>
    <property type="evidence" value="ECO:0007669"/>
    <property type="project" value="UniProtKB-KW"/>
</dbReference>
<dbReference type="Gene3D" id="3.90.550.10">
    <property type="entry name" value="Spore Coat Polysaccharide Biosynthesis Protein SpsA, Chain A"/>
    <property type="match status" value="2"/>
</dbReference>